<evidence type="ECO:0000313" key="2">
    <source>
        <dbReference type="Proteomes" id="UP001497516"/>
    </source>
</evidence>
<sequence>MHWALQQEYVEEKLHLPFLCSQVFTGDGSMKNGVTFARPSVTNLVRFLLVKSVQEKEEIPCLARHGCQEKRGFTFSVAGPDDLSGSLVSHASTHVSVANCCCQVDSRGSPHILQHQNCCSVFVVYLLH</sequence>
<reference evidence="1 2" key="1">
    <citation type="submission" date="2024-04" db="EMBL/GenBank/DDBJ databases">
        <authorList>
            <person name="Fracassetti M."/>
        </authorList>
    </citation>
    <scope>NUCLEOTIDE SEQUENCE [LARGE SCALE GENOMIC DNA]</scope>
</reference>
<evidence type="ECO:0000313" key="1">
    <source>
        <dbReference type="EMBL" id="CAL1354148.1"/>
    </source>
</evidence>
<dbReference type="Proteomes" id="UP001497516">
    <property type="component" value="Chromosome 1"/>
</dbReference>
<name>A0AAV2CCB1_9ROSI</name>
<accession>A0AAV2CCB1</accession>
<dbReference type="EMBL" id="OZ034813">
    <property type="protein sequence ID" value="CAL1354148.1"/>
    <property type="molecule type" value="Genomic_DNA"/>
</dbReference>
<gene>
    <name evidence="1" type="ORF">LTRI10_LOCUS1991</name>
</gene>
<proteinExistence type="predicted"/>
<organism evidence="1 2">
    <name type="scientific">Linum trigynum</name>
    <dbReference type="NCBI Taxonomy" id="586398"/>
    <lineage>
        <taxon>Eukaryota</taxon>
        <taxon>Viridiplantae</taxon>
        <taxon>Streptophyta</taxon>
        <taxon>Embryophyta</taxon>
        <taxon>Tracheophyta</taxon>
        <taxon>Spermatophyta</taxon>
        <taxon>Magnoliopsida</taxon>
        <taxon>eudicotyledons</taxon>
        <taxon>Gunneridae</taxon>
        <taxon>Pentapetalae</taxon>
        <taxon>rosids</taxon>
        <taxon>fabids</taxon>
        <taxon>Malpighiales</taxon>
        <taxon>Linaceae</taxon>
        <taxon>Linum</taxon>
    </lineage>
</organism>
<dbReference type="AlphaFoldDB" id="A0AAV2CCB1"/>
<keyword evidence="2" id="KW-1185">Reference proteome</keyword>
<protein>
    <submittedName>
        <fullName evidence="1">Uncharacterized protein</fullName>
    </submittedName>
</protein>